<keyword evidence="6 8" id="KW-0539">Nucleus</keyword>
<dbReference type="PANTHER" id="PTHR12942">
    <property type="entry name" value="STEP II SPLICING FACTOR SLU7"/>
    <property type="match status" value="1"/>
</dbReference>
<evidence type="ECO:0000256" key="2">
    <source>
        <dbReference type="ARBA" id="ARBA00007203"/>
    </source>
</evidence>
<organism evidence="11 12">
    <name type="scientific">Huiozyma naganishii (strain ATCC MYA-139 / BCRC 22969 / CBS 8797 / KCTC 17520 / NBRC 10181 / NCYC 3082 / Yp74L-3)</name>
    <name type="common">Yeast</name>
    <name type="synonym">Kazachstania naganishii</name>
    <dbReference type="NCBI Taxonomy" id="1071383"/>
    <lineage>
        <taxon>Eukaryota</taxon>
        <taxon>Fungi</taxon>
        <taxon>Dikarya</taxon>
        <taxon>Ascomycota</taxon>
        <taxon>Saccharomycotina</taxon>
        <taxon>Saccharomycetes</taxon>
        <taxon>Saccharomycetales</taxon>
        <taxon>Saccharomycetaceae</taxon>
        <taxon>Huiozyma</taxon>
    </lineage>
</organism>
<evidence type="ECO:0000256" key="8">
    <source>
        <dbReference type="RuleBase" id="RU367071"/>
    </source>
</evidence>
<dbReference type="InterPro" id="IPR001878">
    <property type="entry name" value="Znf_CCHC"/>
</dbReference>
<dbReference type="STRING" id="1071383.J7S8S1"/>
<proteinExistence type="inferred from homology"/>
<evidence type="ECO:0000256" key="3">
    <source>
        <dbReference type="ARBA" id="ARBA00022664"/>
    </source>
</evidence>
<keyword evidence="12" id="KW-1185">Reference proteome</keyword>
<dbReference type="HOGENOM" id="CLU_072877_0_0_1"/>
<dbReference type="RefSeq" id="XP_022465954.1">
    <property type="nucleotide sequence ID" value="XM_022609571.1"/>
</dbReference>
<name>J7S8S1_HUIN7</name>
<dbReference type="GO" id="GO:0000350">
    <property type="term" value="P:generation of catalytic spliceosome for second transesterification step"/>
    <property type="evidence" value="ECO:0007669"/>
    <property type="project" value="EnsemblFungi"/>
</dbReference>
<dbReference type="Pfam" id="PF11708">
    <property type="entry name" value="Slu7"/>
    <property type="match status" value="1"/>
</dbReference>
<keyword evidence="3 8" id="KW-0507">mRNA processing</keyword>
<reference evidence="11 12" key="1">
    <citation type="journal article" date="2011" name="Proc. Natl. Acad. Sci. U.S.A.">
        <title>Evolutionary erosion of yeast sex chromosomes by mating-type switching accidents.</title>
        <authorList>
            <person name="Gordon J.L."/>
            <person name="Armisen D."/>
            <person name="Proux-Wera E."/>
            <person name="Oheigeartaigh S.S."/>
            <person name="Byrne K.P."/>
            <person name="Wolfe K.H."/>
        </authorList>
    </citation>
    <scope>NUCLEOTIDE SEQUENCE [LARGE SCALE GENOMIC DNA]</scope>
    <source>
        <strain evidence="12">ATCC MYA-139 / BCRC 22969 / CBS 8797 / CCRC 22969 / KCTC 17520 / NBRC 10181 / NCYC 3082</strain>
    </source>
</reference>
<keyword evidence="7" id="KW-0863">Zinc-finger</keyword>
<evidence type="ECO:0000256" key="5">
    <source>
        <dbReference type="ARBA" id="ARBA00023187"/>
    </source>
</evidence>
<keyword evidence="5 8" id="KW-0508">mRNA splicing</keyword>
<dbReference type="InterPro" id="IPR036875">
    <property type="entry name" value="Znf_CCHC_sf"/>
</dbReference>
<dbReference type="Proteomes" id="UP000006310">
    <property type="component" value="Chromosome 8"/>
</dbReference>
<evidence type="ECO:0000256" key="1">
    <source>
        <dbReference type="ARBA" id="ARBA00004123"/>
    </source>
</evidence>
<gene>
    <name evidence="11" type="primary">KNAG0H02940</name>
    <name evidence="11" type="ordered locus">KNAG_0H02940</name>
</gene>
<dbReference type="InterPro" id="IPR039974">
    <property type="entry name" value="Splicing_factor_SLU7"/>
</dbReference>
<dbReference type="EMBL" id="HE978321">
    <property type="protein sequence ID" value="CCK71709.1"/>
    <property type="molecule type" value="Genomic_DNA"/>
</dbReference>
<dbReference type="PANTHER" id="PTHR12942:SF2">
    <property type="entry name" value="PRE-MRNA-SPLICING FACTOR SLU7"/>
    <property type="match status" value="1"/>
</dbReference>
<evidence type="ECO:0000256" key="7">
    <source>
        <dbReference type="PROSITE-ProRule" id="PRU00047"/>
    </source>
</evidence>
<reference evidence="12" key="2">
    <citation type="submission" date="2012-08" db="EMBL/GenBank/DDBJ databases">
        <title>Genome sequence of Kazachstania naganishii.</title>
        <authorList>
            <person name="Gordon J.L."/>
            <person name="Armisen D."/>
            <person name="Proux-Wera E."/>
            <person name="OhEigeartaigh S.S."/>
            <person name="Byrne K.P."/>
            <person name="Wolfe K.H."/>
        </authorList>
    </citation>
    <scope>NUCLEOTIDE SEQUENCE [LARGE SCALE GENOMIC DNA]</scope>
    <source>
        <strain evidence="12">ATCC MYA-139 / BCRC 22969 / CBS 8797 / CCRC 22969 / KCTC 17520 / NBRC 10181 / NCYC 3082</strain>
    </source>
</reference>
<evidence type="ECO:0000256" key="6">
    <source>
        <dbReference type="ARBA" id="ARBA00023242"/>
    </source>
</evidence>
<feature type="domain" description="CCHC-type" evidence="10">
    <location>
        <begin position="85"/>
        <end position="98"/>
    </location>
</feature>
<dbReference type="OMA" id="KSKMFRR"/>
<dbReference type="OrthoDB" id="249612at2759"/>
<dbReference type="GO" id="GO:0071021">
    <property type="term" value="C:U2-type post-spliceosomal complex"/>
    <property type="evidence" value="ECO:0007669"/>
    <property type="project" value="EnsemblFungi"/>
</dbReference>
<dbReference type="GO" id="GO:0008270">
    <property type="term" value="F:zinc ion binding"/>
    <property type="evidence" value="ECO:0007669"/>
    <property type="project" value="UniProtKB-KW"/>
</dbReference>
<accession>J7S8S1</accession>
<dbReference type="GO" id="GO:0000974">
    <property type="term" value="C:Prp19 complex"/>
    <property type="evidence" value="ECO:0007669"/>
    <property type="project" value="EnsemblFungi"/>
</dbReference>
<comment type="function">
    <text evidence="8">Involved in pre-mRNA splicing.</text>
</comment>
<dbReference type="InterPro" id="IPR021715">
    <property type="entry name" value="Slu7_dom"/>
</dbReference>
<comment type="subunit">
    <text evidence="8">Associated with the spliceosome.</text>
</comment>
<comment type="subcellular location">
    <subcellularLocation>
        <location evidence="1 8">Nucleus</location>
    </subcellularLocation>
</comment>
<dbReference type="GO" id="GO:0000386">
    <property type="term" value="F:second spliceosomal transesterification activity"/>
    <property type="evidence" value="ECO:0007669"/>
    <property type="project" value="EnsemblFungi"/>
</dbReference>
<comment type="similarity">
    <text evidence="2 8">Belongs to the SLU7 family.</text>
</comment>
<evidence type="ECO:0000259" key="10">
    <source>
        <dbReference type="PROSITE" id="PS50158"/>
    </source>
</evidence>
<dbReference type="eggNOG" id="KOG2560">
    <property type="taxonomic scope" value="Eukaryota"/>
</dbReference>
<evidence type="ECO:0000313" key="11">
    <source>
        <dbReference type="EMBL" id="CCK71709.1"/>
    </source>
</evidence>
<dbReference type="GeneID" id="34527441"/>
<dbReference type="GO" id="GO:0030628">
    <property type="term" value="F:pre-mRNA 3'-splice site binding"/>
    <property type="evidence" value="ECO:0007669"/>
    <property type="project" value="UniProtKB-UniRule"/>
</dbReference>
<evidence type="ECO:0000313" key="12">
    <source>
        <dbReference type="Proteomes" id="UP000006310"/>
    </source>
</evidence>
<evidence type="ECO:0000256" key="9">
    <source>
        <dbReference type="SAM" id="MobiDB-lite"/>
    </source>
</evidence>
<keyword evidence="4 8" id="KW-0747">Spliceosome</keyword>
<feature type="region of interest" description="Disordered" evidence="9">
    <location>
        <begin position="326"/>
        <end position="345"/>
    </location>
</feature>
<protein>
    <recommendedName>
        <fullName evidence="8">Pre-mRNA-splicing factor SLU7</fullName>
    </recommendedName>
</protein>
<evidence type="ECO:0000256" key="4">
    <source>
        <dbReference type="ARBA" id="ARBA00022728"/>
    </source>
</evidence>
<keyword evidence="7" id="KW-0479">Metal-binding</keyword>
<dbReference type="PROSITE" id="PS50158">
    <property type="entry name" value="ZF_CCHC"/>
    <property type="match status" value="1"/>
</dbReference>
<keyword evidence="7" id="KW-0862">Zinc</keyword>
<sequence>MSSKQRNTGGKKHENEHIPRYIKTKPWFYGEKGKDGQADDYLEHHRQDPTKKNLFDIDNNGVSKLGRGIVDSFKDGSRPAGSTLCENCGARGHLKRDCLERPRKVPAVQEVAVQSSNVKIRDDEKLDWDAKKDRWFGYSGEDYDAVLDKWGDRVHGATLDDGGQGDQYDTDEEVELTKLGLLEEFKERRAKRSQVTKGNGVKASIRLREDKAAYLNDINSSETRYDPKSRIYKDETVGSIDEKSKMFRRYLTGEGAELDELNKFSRTYAKQAGVRDEVVDAKKIEHVLIANPTKYEAMLKKQKRSDKESGEDQEVEIDYTKLQAQKLSGTKQDGKRKRMLQDMYD</sequence>
<dbReference type="SUPFAM" id="SSF57756">
    <property type="entry name" value="Retrovirus zinc finger-like domains"/>
    <property type="match status" value="1"/>
</dbReference>
<dbReference type="AlphaFoldDB" id="J7S8S1"/>
<dbReference type="KEGG" id="kng:KNAG_0H02940"/>